<dbReference type="PANTHER" id="PTHR34548:SF2">
    <property type="entry name" value="PROTEIN TIC 21, CHLOROPLASTIC"/>
    <property type="match status" value="1"/>
</dbReference>
<protein>
    <recommendedName>
        <fullName evidence="4">DUF3611 family protein</fullName>
    </recommendedName>
</protein>
<dbReference type="InterPro" id="IPR022051">
    <property type="entry name" value="DUF3611"/>
</dbReference>
<keyword evidence="1" id="KW-1133">Transmembrane helix</keyword>
<dbReference type="OrthoDB" id="5766633at2"/>
<evidence type="ECO:0008006" key="4">
    <source>
        <dbReference type="Google" id="ProtNLM"/>
    </source>
</evidence>
<evidence type="ECO:0000313" key="2">
    <source>
        <dbReference type="EMBL" id="ERN40743.1"/>
    </source>
</evidence>
<evidence type="ECO:0000313" key="3">
    <source>
        <dbReference type="Proteomes" id="UP000016960"/>
    </source>
</evidence>
<feature type="transmembrane region" description="Helical" evidence="1">
    <location>
        <begin position="111"/>
        <end position="139"/>
    </location>
</feature>
<sequence>MFEPRVQNALPPAVQKASSSLRWAGRIGLWVQAVLGVVSASTLVILAAFSPEFSDAEGGNPGAAAAIFFALGGVAALAIATYMSFRYTRLSGMLLFAEPGDRPSRGRVIGLLQFGAIVNLVGLLLTVLGAQAIVGIVLIKSLTQPQLVIGADPKQFVNSADLLIIQSNVNTIAAHSVGLATELWSIARMTR</sequence>
<feature type="transmembrane region" description="Helical" evidence="1">
    <location>
        <begin position="27"/>
        <end position="50"/>
    </location>
</feature>
<reference evidence="2 3" key="1">
    <citation type="submission" date="2013-05" db="EMBL/GenBank/DDBJ databases">
        <title>Draft genome sequence of Rubidibacter lacunae KORDI 51-2.</title>
        <authorList>
            <person name="Choi D.H."/>
            <person name="Noh J.H."/>
            <person name="Kwon K.-K."/>
            <person name="Lee J.-H."/>
            <person name="Ryu J.-Y."/>
        </authorList>
    </citation>
    <scope>NUCLEOTIDE SEQUENCE [LARGE SCALE GENOMIC DNA]</scope>
    <source>
        <strain evidence="2 3">KORDI 51-2</strain>
    </source>
</reference>
<organism evidence="2 3">
    <name type="scientific">Rubidibacter lacunae KORDI 51-2</name>
    <dbReference type="NCBI Taxonomy" id="582515"/>
    <lineage>
        <taxon>Bacteria</taxon>
        <taxon>Bacillati</taxon>
        <taxon>Cyanobacteriota</taxon>
        <taxon>Cyanophyceae</taxon>
        <taxon>Oscillatoriophycideae</taxon>
        <taxon>Chroococcales</taxon>
        <taxon>Aphanothecaceae</taxon>
        <taxon>Rubidibacter</taxon>
    </lineage>
</organism>
<dbReference type="InParanoid" id="U5D7Z2"/>
<proteinExistence type="predicted"/>
<evidence type="ECO:0000256" key="1">
    <source>
        <dbReference type="SAM" id="Phobius"/>
    </source>
</evidence>
<accession>U5D7Z2</accession>
<keyword evidence="3" id="KW-1185">Reference proteome</keyword>
<name>U5D7Z2_9CHRO</name>
<dbReference type="Proteomes" id="UP000016960">
    <property type="component" value="Unassembled WGS sequence"/>
</dbReference>
<gene>
    <name evidence="2" type="ORF">KR51_00027300</name>
</gene>
<dbReference type="RefSeq" id="WP_022608186.1">
    <property type="nucleotide sequence ID" value="NZ_ASSJ01000070.1"/>
</dbReference>
<keyword evidence="1" id="KW-0472">Membrane</keyword>
<comment type="caution">
    <text evidence="2">The sequence shown here is derived from an EMBL/GenBank/DDBJ whole genome shotgun (WGS) entry which is preliminary data.</text>
</comment>
<dbReference type="Pfam" id="PF12263">
    <property type="entry name" value="DUF3611"/>
    <property type="match status" value="1"/>
</dbReference>
<feature type="transmembrane region" description="Helical" evidence="1">
    <location>
        <begin position="62"/>
        <end position="85"/>
    </location>
</feature>
<dbReference type="eggNOG" id="COG3038">
    <property type="taxonomic scope" value="Bacteria"/>
</dbReference>
<keyword evidence="1" id="KW-0812">Transmembrane</keyword>
<dbReference type="EMBL" id="ASSJ01000070">
    <property type="protein sequence ID" value="ERN40743.1"/>
    <property type="molecule type" value="Genomic_DNA"/>
</dbReference>
<dbReference type="PANTHER" id="PTHR34548">
    <property type="entry name" value="PROTEIN TIC 21, CHLOROPLASTIC"/>
    <property type="match status" value="1"/>
</dbReference>
<dbReference type="AlphaFoldDB" id="U5D7Z2"/>
<dbReference type="STRING" id="582515.KR51_00027300"/>